<dbReference type="GO" id="GO:0000139">
    <property type="term" value="C:Golgi membrane"/>
    <property type="evidence" value="ECO:0007669"/>
    <property type="project" value="UniProtKB-SubCell"/>
</dbReference>
<evidence type="ECO:0000256" key="2">
    <source>
        <dbReference type="ARBA" id="ARBA00008661"/>
    </source>
</evidence>
<dbReference type="GO" id="GO:0008378">
    <property type="term" value="F:galactosyltransferase activity"/>
    <property type="evidence" value="ECO:0007669"/>
    <property type="project" value="TreeGrafter"/>
</dbReference>
<evidence type="ECO:0000256" key="5">
    <source>
        <dbReference type="ARBA" id="ARBA00022692"/>
    </source>
</evidence>
<keyword evidence="8 10" id="KW-0333">Golgi apparatus</keyword>
<dbReference type="Proteomes" id="UP000013827">
    <property type="component" value="Unassembled WGS sequence"/>
</dbReference>
<keyword evidence="4" id="KW-0808">Transferase</keyword>
<dbReference type="RefSeq" id="XP_005762809.1">
    <property type="nucleotide sequence ID" value="XM_005762752.1"/>
</dbReference>
<evidence type="ECO:0000313" key="11">
    <source>
        <dbReference type="EnsemblProtists" id="EOD10380"/>
    </source>
</evidence>
<dbReference type="InterPro" id="IPR002659">
    <property type="entry name" value="Glyco_trans_31"/>
</dbReference>
<dbReference type="EnsemblProtists" id="EOD10380">
    <property type="protein sequence ID" value="EOD10380"/>
    <property type="gene ID" value="EMIHUDRAFT_248390"/>
</dbReference>
<keyword evidence="7" id="KW-1133">Transmembrane helix</keyword>
<dbReference type="HOGENOM" id="CLU_546834_0_0_1"/>
<comment type="subcellular location">
    <subcellularLocation>
        <location evidence="1 10">Golgi apparatus membrane</location>
        <topology evidence="1 10">Single-pass type II membrane protein</topology>
    </subcellularLocation>
</comment>
<keyword evidence="12" id="KW-1185">Reference proteome</keyword>
<evidence type="ECO:0000256" key="3">
    <source>
        <dbReference type="ARBA" id="ARBA00022676"/>
    </source>
</evidence>
<accession>A0A0D3IGJ5</accession>
<evidence type="ECO:0000256" key="4">
    <source>
        <dbReference type="ARBA" id="ARBA00022679"/>
    </source>
</evidence>
<evidence type="ECO:0000313" key="12">
    <source>
        <dbReference type="Proteomes" id="UP000013827"/>
    </source>
</evidence>
<keyword evidence="9" id="KW-0472">Membrane</keyword>
<evidence type="ECO:0000256" key="8">
    <source>
        <dbReference type="ARBA" id="ARBA00023034"/>
    </source>
</evidence>
<keyword evidence="6" id="KW-0735">Signal-anchor</keyword>
<evidence type="ECO:0000256" key="7">
    <source>
        <dbReference type="ARBA" id="ARBA00022989"/>
    </source>
</evidence>
<evidence type="ECO:0000256" key="1">
    <source>
        <dbReference type="ARBA" id="ARBA00004323"/>
    </source>
</evidence>
<dbReference type="KEGG" id="ehx:EMIHUDRAFT_248390"/>
<evidence type="ECO:0000256" key="9">
    <source>
        <dbReference type="ARBA" id="ARBA00023136"/>
    </source>
</evidence>
<reference evidence="11" key="2">
    <citation type="submission" date="2024-10" db="UniProtKB">
        <authorList>
            <consortium name="EnsemblProtists"/>
        </authorList>
    </citation>
    <scope>IDENTIFICATION</scope>
</reference>
<dbReference type="PaxDb" id="2903-EOD10380"/>
<reference evidence="12" key="1">
    <citation type="journal article" date="2013" name="Nature">
        <title>Pan genome of the phytoplankton Emiliania underpins its global distribution.</title>
        <authorList>
            <person name="Read B.A."/>
            <person name="Kegel J."/>
            <person name="Klute M.J."/>
            <person name="Kuo A."/>
            <person name="Lefebvre S.C."/>
            <person name="Maumus F."/>
            <person name="Mayer C."/>
            <person name="Miller J."/>
            <person name="Monier A."/>
            <person name="Salamov A."/>
            <person name="Young J."/>
            <person name="Aguilar M."/>
            <person name="Claverie J.M."/>
            <person name="Frickenhaus S."/>
            <person name="Gonzalez K."/>
            <person name="Herman E.K."/>
            <person name="Lin Y.C."/>
            <person name="Napier J."/>
            <person name="Ogata H."/>
            <person name="Sarno A.F."/>
            <person name="Shmutz J."/>
            <person name="Schroeder D."/>
            <person name="de Vargas C."/>
            <person name="Verret F."/>
            <person name="von Dassow P."/>
            <person name="Valentin K."/>
            <person name="Van de Peer Y."/>
            <person name="Wheeler G."/>
            <person name="Dacks J.B."/>
            <person name="Delwiche C.F."/>
            <person name="Dyhrman S.T."/>
            <person name="Glockner G."/>
            <person name="John U."/>
            <person name="Richards T."/>
            <person name="Worden A.Z."/>
            <person name="Zhang X."/>
            <person name="Grigoriev I.V."/>
            <person name="Allen A.E."/>
            <person name="Bidle K."/>
            <person name="Borodovsky M."/>
            <person name="Bowler C."/>
            <person name="Brownlee C."/>
            <person name="Cock J.M."/>
            <person name="Elias M."/>
            <person name="Gladyshev V.N."/>
            <person name="Groth M."/>
            <person name="Guda C."/>
            <person name="Hadaegh A."/>
            <person name="Iglesias-Rodriguez M.D."/>
            <person name="Jenkins J."/>
            <person name="Jones B.M."/>
            <person name="Lawson T."/>
            <person name="Leese F."/>
            <person name="Lindquist E."/>
            <person name="Lobanov A."/>
            <person name="Lomsadze A."/>
            <person name="Malik S.B."/>
            <person name="Marsh M.E."/>
            <person name="Mackinder L."/>
            <person name="Mock T."/>
            <person name="Mueller-Roeber B."/>
            <person name="Pagarete A."/>
            <person name="Parker M."/>
            <person name="Probert I."/>
            <person name="Quesneville H."/>
            <person name="Raines C."/>
            <person name="Rensing S.A."/>
            <person name="Riano-Pachon D.M."/>
            <person name="Richier S."/>
            <person name="Rokitta S."/>
            <person name="Shiraiwa Y."/>
            <person name="Soanes D.M."/>
            <person name="van der Giezen M."/>
            <person name="Wahlund T.M."/>
            <person name="Williams B."/>
            <person name="Wilson W."/>
            <person name="Wolfe G."/>
            <person name="Wurch L.L."/>
        </authorList>
    </citation>
    <scope>NUCLEOTIDE SEQUENCE</scope>
</reference>
<organism evidence="11 12">
    <name type="scientific">Emiliania huxleyi (strain CCMP1516)</name>
    <dbReference type="NCBI Taxonomy" id="280463"/>
    <lineage>
        <taxon>Eukaryota</taxon>
        <taxon>Haptista</taxon>
        <taxon>Haptophyta</taxon>
        <taxon>Prymnesiophyceae</taxon>
        <taxon>Isochrysidales</taxon>
        <taxon>Noelaerhabdaceae</taxon>
        <taxon>Emiliania</taxon>
    </lineage>
</organism>
<keyword evidence="3 10" id="KW-0328">Glycosyltransferase</keyword>
<keyword evidence="5" id="KW-0812">Transmembrane</keyword>
<dbReference type="EC" id="2.4.1.-" evidence="10"/>
<dbReference type="AlphaFoldDB" id="A0A0D3IGJ5"/>
<evidence type="ECO:0000256" key="10">
    <source>
        <dbReference type="RuleBase" id="RU363063"/>
    </source>
</evidence>
<proteinExistence type="inferred from homology"/>
<dbReference type="Pfam" id="PF01762">
    <property type="entry name" value="Galactosyl_T"/>
    <property type="match status" value="1"/>
</dbReference>
<dbReference type="GeneID" id="17256530"/>
<name>A0A0D3IGJ5_EMIH1</name>
<evidence type="ECO:0000256" key="6">
    <source>
        <dbReference type="ARBA" id="ARBA00022968"/>
    </source>
</evidence>
<sequence>MALLLVNWLCWRPIPSDTETLARRMAELEQQNQQLASLTTATVVAILGITTGAWKRAARDLLRETWMAFPNVVRGPTRPATSGGVRAFFVMGEMDELGAPHARAVLEEIEDEQRSHGDVVLFPRVRETHPPGEKMFAFFEMCAGMSALFCIKSDDDAYVHTVRLETNLRALLRQHAHEMIYAGNTLWSGYFPNRLSVCAWPAMGPASLYNEDWKRENCSARGAVGPFPFAVGTFEVLSMPLTRWVTTQPETQRFVQRARSFLPPVWIMGEDTALGMWVHTSPFPITALHWGWGKIHDLCSGCAFTQAQRNWNPLTATSVVVHIKYRLRCDGDEQSAACQAKRREGFAKSITQLHANVSRVCDAGCEEKVLPFEVQSLEDLCGRSARIGSIYSKCKSIATTSNSTKASPPPPPDALLDANASSTPSALISAADGLLDQVLQALERSGVHAVVRDTPAVLSRCGEILRIASNFASGYQWIAVCDHICKSVVCWAQPSAHPD</sequence>
<comment type="similarity">
    <text evidence="2 10">Belongs to the glycosyltransferase 31 family.</text>
</comment>
<dbReference type="PANTHER" id="PTHR11214:SF74">
    <property type="entry name" value="HYDROXYPROLINE O-GALACTOSYLTRANSFERASE HPGT1"/>
    <property type="match status" value="1"/>
</dbReference>
<dbReference type="PANTHER" id="PTHR11214">
    <property type="entry name" value="BETA-1,3-N-ACETYLGLUCOSAMINYLTRANSFERASE"/>
    <property type="match status" value="1"/>
</dbReference>
<protein>
    <recommendedName>
        <fullName evidence="10">Hexosyltransferase</fullName>
        <ecNumber evidence="10">2.4.1.-</ecNumber>
    </recommendedName>
</protein>